<dbReference type="Gramene" id="ERN14973">
    <property type="protein sequence ID" value="ERN14973"/>
    <property type="gene ID" value="AMTR_s00032p00218950"/>
</dbReference>
<reference evidence="2" key="1">
    <citation type="journal article" date="2013" name="Science">
        <title>The Amborella genome and the evolution of flowering plants.</title>
        <authorList>
            <consortium name="Amborella Genome Project"/>
        </authorList>
    </citation>
    <scope>NUCLEOTIDE SEQUENCE [LARGE SCALE GENOMIC DNA]</scope>
</reference>
<name>U5D3N2_AMBTC</name>
<evidence type="ECO:0000313" key="1">
    <source>
        <dbReference type="EMBL" id="ERN14973.1"/>
    </source>
</evidence>
<feature type="non-terminal residue" evidence="1">
    <location>
        <position position="72"/>
    </location>
</feature>
<keyword evidence="2" id="KW-1185">Reference proteome</keyword>
<evidence type="ECO:0000313" key="2">
    <source>
        <dbReference type="Proteomes" id="UP000017836"/>
    </source>
</evidence>
<sequence length="72" mass="8370">MQYRSLPFSLCKPGETLWYGIVETVERQGQLLEDEGSSRLEQEHSSLTIYIYTPNAFLSSQKDYLNHDELIT</sequence>
<dbReference type="AlphaFoldDB" id="U5D3N2"/>
<dbReference type="EMBL" id="KI392518">
    <property type="protein sequence ID" value="ERN14973.1"/>
    <property type="molecule type" value="Genomic_DNA"/>
</dbReference>
<accession>U5D3N2</accession>
<protein>
    <submittedName>
        <fullName evidence="1">Uncharacterized protein</fullName>
    </submittedName>
</protein>
<organism evidence="1 2">
    <name type="scientific">Amborella trichopoda</name>
    <dbReference type="NCBI Taxonomy" id="13333"/>
    <lineage>
        <taxon>Eukaryota</taxon>
        <taxon>Viridiplantae</taxon>
        <taxon>Streptophyta</taxon>
        <taxon>Embryophyta</taxon>
        <taxon>Tracheophyta</taxon>
        <taxon>Spermatophyta</taxon>
        <taxon>Magnoliopsida</taxon>
        <taxon>Amborellales</taxon>
        <taxon>Amborellaceae</taxon>
        <taxon>Amborella</taxon>
    </lineage>
</organism>
<dbReference type="HOGENOM" id="CLU_2729675_0_0_1"/>
<proteinExistence type="predicted"/>
<gene>
    <name evidence="1" type="ORF">AMTR_s00032p00218950</name>
</gene>
<dbReference type="Proteomes" id="UP000017836">
    <property type="component" value="Unassembled WGS sequence"/>
</dbReference>